<evidence type="ECO:0000256" key="6">
    <source>
        <dbReference type="ARBA" id="ARBA00022888"/>
    </source>
</evidence>
<keyword evidence="6" id="KW-0028">Amino-acid biosynthesis</keyword>
<dbReference type="Gene3D" id="3.40.50.620">
    <property type="entry name" value="HUPs"/>
    <property type="match status" value="1"/>
</dbReference>
<dbReference type="PANTHER" id="PTHR43284">
    <property type="entry name" value="ASPARAGINE SYNTHETASE (GLUTAMINE-HYDROLYZING)"/>
    <property type="match status" value="1"/>
</dbReference>
<dbReference type="RefSeq" id="WP_191299727.1">
    <property type="nucleotide sequence ID" value="NZ_BNAR01000005.1"/>
</dbReference>
<gene>
    <name evidence="10" type="ORF">GCM10017774_41140</name>
</gene>
<dbReference type="PIRSF" id="PIRSF001589">
    <property type="entry name" value="Asn_synthetase_glu-h"/>
    <property type="match status" value="1"/>
</dbReference>
<dbReference type="SUPFAM" id="SSF52402">
    <property type="entry name" value="Adenine nucleotide alpha hydrolases-like"/>
    <property type="match status" value="1"/>
</dbReference>
<feature type="domain" description="Glutamine amidotransferase type-2" evidence="9">
    <location>
        <begin position="2"/>
        <end position="217"/>
    </location>
</feature>
<dbReference type="InterPro" id="IPR001962">
    <property type="entry name" value="Asn_synthase"/>
</dbReference>
<evidence type="ECO:0000313" key="11">
    <source>
        <dbReference type="Proteomes" id="UP000605568"/>
    </source>
</evidence>
<evidence type="ECO:0000256" key="7">
    <source>
        <dbReference type="ARBA" id="ARBA00022962"/>
    </source>
</evidence>
<dbReference type="PROSITE" id="PS51278">
    <property type="entry name" value="GATASE_TYPE_2"/>
    <property type="match status" value="1"/>
</dbReference>
<evidence type="ECO:0000256" key="3">
    <source>
        <dbReference type="ARBA" id="ARBA00012737"/>
    </source>
</evidence>
<dbReference type="CDD" id="cd00712">
    <property type="entry name" value="AsnB"/>
    <property type="match status" value="1"/>
</dbReference>
<dbReference type="PANTHER" id="PTHR43284:SF1">
    <property type="entry name" value="ASPARAGINE SYNTHETASE"/>
    <property type="match status" value="1"/>
</dbReference>
<comment type="similarity">
    <text evidence="2">Belongs to the asparagine synthetase family.</text>
</comment>
<dbReference type="Pfam" id="PF13537">
    <property type="entry name" value="GATase_7"/>
    <property type="match status" value="1"/>
</dbReference>
<evidence type="ECO:0000256" key="4">
    <source>
        <dbReference type="ARBA" id="ARBA00022741"/>
    </source>
</evidence>
<dbReference type="Gene3D" id="3.60.20.10">
    <property type="entry name" value="Glutamine Phosphoribosylpyrophosphate, subunit 1, domain 1"/>
    <property type="match status" value="1"/>
</dbReference>
<accession>A0ABQ3MGV3</accession>
<dbReference type="EMBL" id="BNAR01000005">
    <property type="protein sequence ID" value="GHH43332.1"/>
    <property type="molecule type" value="Genomic_DNA"/>
</dbReference>
<dbReference type="InterPro" id="IPR017932">
    <property type="entry name" value="GATase_2_dom"/>
</dbReference>
<comment type="pathway">
    <text evidence="1">Amino-acid biosynthesis; L-asparagine biosynthesis; L-asparagine from L-aspartate (L-Gln route): step 1/1.</text>
</comment>
<proteinExistence type="inferred from homology"/>
<keyword evidence="7" id="KW-0315">Glutamine amidotransferase</keyword>
<keyword evidence="11" id="KW-1185">Reference proteome</keyword>
<comment type="catalytic activity">
    <reaction evidence="8">
        <text>L-aspartate + L-glutamine + ATP + H2O = L-asparagine + L-glutamate + AMP + diphosphate + H(+)</text>
        <dbReference type="Rhea" id="RHEA:12228"/>
        <dbReference type="ChEBI" id="CHEBI:15377"/>
        <dbReference type="ChEBI" id="CHEBI:15378"/>
        <dbReference type="ChEBI" id="CHEBI:29985"/>
        <dbReference type="ChEBI" id="CHEBI:29991"/>
        <dbReference type="ChEBI" id="CHEBI:30616"/>
        <dbReference type="ChEBI" id="CHEBI:33019"/>
        <dbReference type="ChEBI" id="CHEBI:58048"/>
        <dbReference type="ChEBI" id="CHEBI:58359"/>
        <dbReference type="ChEBI" id="CHEBI:456215"/>
        <dbReference type="EC" id="6.3.5.4"/>
    </reaction>
</comment>
<dbReference type="InterPro" id="IPR051786">
    <property type="entry name" value="ASN_synthetase/amidase"/>
</dbReference>
<evidence type="ECO:0000256" key="8">
    <source>
        <dbReference type="ARBA" id="ARBA00048741"/>
    </source>
</evidence>
<keyword evidence="6" id="KW-0061">Asparagine biosynthesis</keyword>
<protein>
    <recommendedName>
        <fullName evidence="3">asparagine synthase (glutamine-hydrolyzing)</fullName>
        <ecNumber evidence="3">6.3.5.4</ecNumber>
    </recommendedName>
</protein>
<dbReference type="NCBIfam" id="TIGR01536">
    <property type="entry name" value="asn_synth_AEB"/>
    <property type="match status" value="1"/>
</dbReference>
<name>A0ABQ3MGV3_9PSEU</name>
<dbReference type="EC" id="6.3.5.4" evidence="3"/>
<reference evidence="11" key="1">
    <citation type="journal article" date="2019" name="Int. J. Syst. Evol. Microbiol.">
        <title>The Global Catalogue of Microorganisms (GCM) 10K type strain sequencing project: providing services to taxonomists for standard genome sequencing and annotation.</title>
        <authorList>
            <consortium name="The Broad Institute Genomics Platform"/>
            <consortium name="The Broad Institute Genome Sequencing Center for Infectious Disease"/>
            <person name="Wu L."/>
            <person name="Ma J."/>
        </authorList>
    </citation>
    <scope>NUCLEOTIDE SEQUENCE [LARGE SCALE GENOMIC DNA]</scope>
    <source>
        <strain evidence="11">CGMCC 4.7367</strain>
    </source>
</reference>
<organism evidence="10 11">
    <name type="scientific">Lentzea cavernae</name>
    <dbReference type="NCBI Taxonomy" id="2020703"/>
    <lineage>
        <taxon>Bacteria</taxon>
        <taxon>Bacillati</taxon>
        <taxon>Actinomycetota</taxon>
        <taxon>Actinomycetes</taxon>
        <taxon>Pseudonocardiales</taxon>
        <taxon>Pseudonocardiaceae</taxon>
        <taxon>Lentzea</taxon>
    </lineage>
</organism>
<dbReference type="CDD" id="cd01991">
    <property type="entry name" value="Asn_synthase_B_C"/>
    <property type="match status" value="1"/>
</dbReference>
<dbReference type="InterPro" id="IPR033738">
    <property type="entry name" value="AsnB_N"/>
</dbReference>
<dbReference type="Pfam" id="PF00733">
    <property type="entry name" value="Asn_synthase"/>
    <property type="match status" value="1"/>
</dbReference>
<comment type="caution">
    <text evidence="10">The sequence shown here is derived from an EMBL/GenBank/DDBJ whole genome shotgun (WGS) entry which is preliminary data.</text>
</comment>
<keyword evidence="5" id="KW-0067">ATP-binding</keyword>
<dbReference type="InterPro" id="IPR029055">
    <property type="entry name" value="Ntn_hydrolases_N"/>
</dbReference>
<keyword evidence="4" id="KW-0547">Nucleotide-binding</keyword>
<dbReference type="Proteomes" id="UP000605568">
    <property type="component" value="Unassembled WGS sequence"/>
</dbReference>
<dbReference type="InterPro" id="IPR006426">
    <property type="entry name" value="Asn_synth_AEB"/>
</dbReference>
<dbReference type="SUPFAM" id="SSF56235">
    <property type="entry name" value="N-terminal nucleophile aminohydrolases (Ntn hydrolases)"/>
    <property type="match status" value="1"/>
</dbReference>
<evidence type="ECO:0000256" key="1">
    <source>
        <dbReference type="ARBA" id="ARBA00005187"/>
    </source>
</evidence>
<evidence type="ECO:0000313" key="10">
    <source>
        <dbReference type="EMBL" id="GHH43332.1"/>
    </source>
</evidence>
<evidence type="ECO:0000256" key="5">
    <source>
        <dbReference type="ARBA" id="ARBA00022840"/>
    </source>
</evidence>
<evidence type="ECO:0000256" key="2">
    <source>
        <dbReference type="ARBA" id="ARBA00005752"/>
    </source>
</evidence>
<dbReference type="InterPro" id="IPR014729">
    <property type="entry name" value="Rossmann-like_a/b/a_fold"/>
</dbReference>
<evidence type="ECO:0000259" key="9">
    <source>
        <dbReference type="PROSITE" id="PS51278"/>
    </source>
</evidence>
<sequence length="606" mass="67590">MCGITGWVDFTRDLTSQRRTIEAMTASLFRRGPDSDGVWVGPHVALGHRRLAVVDIEGGKQPMIAHQGGQDAPVVLSYSGEVYNFRELRVRLMGLGHRFETSSDTEVVLHAYLEWGAGLVDRLAGMYAFAIWDSRKEELLLVRDRLGVKPLYYHAFPGGVLFGSEPKAVLANPRFTARTSEDKLPILFNPRLAMPWETPFTDLRQVQPGHLVRVDRSGVHETPYWRLVSHEHTHDQQTTVRNVRDILEEVVVHQLVADVPLCTLLSGGLDSSAITALASVHRPRGLRSFSVDFENADNDFRATALRPERDTPFALAAAEYLRVDHTAITLDPADLAGVVPEALAARDTPSLGQFDASMYLLFQAVRERSTVALSGEAADEVFGGYPWFFSRDTVWGETFPWLGAAPRLTDCLAPDVRARLRPDDDERDRYATMLARVPRLPGESGLQARMREVLHLSLQGPLLYLLDRKDRMSMALGLEVRVPFCDHTLLEYVWNVPWKMKVADGREKSLLRAAVADLLPSEVLHRRKSAYPATFSPAHGAAVRSALDAVLTSGDSPLADLLDVPKVRALAEGRTEMMTMADNLHLLLPIVEVDRWLRTYDVTVTA</sequence>